<evidence type="ECO:0000256" key="7">
    <source>
        <dbReference type="SAM" id="Phobius"/>
    </source>
</evidence>
<keyword evidence="5 7" id="KW-1133">Transmembrane helix</keyword>
<dbReference type="GO" id="GO:0015297">
    <property type="term" value="F:antiporter activity"/>
    <property type="evidence" value="ECO:0007669"/>
    <property type="project" value="InterPro"/>
</dbReference>
<dbReference type="Pfam" id="PF02254">
    <property type="entry name" value="TrkA_N"/>
    <property type="match status" value="1"/>
</dbReference>
<feature type="transmembrane region" description="Helical" evidence="7">
    <location>
        <begin position="175"/>
        <end position="200"/>
    </location>
</feature>
<name>A0A1F4U0H6_UNCKA</name>
<dbReference type="GO" id="GO:0006813">
    <property type="term" value="P:potassium ion transport"/>
    <property type="evidence" value="ECO:0007669"/>
    <property type="project" value="InterPro"/>
</dbReference>
<evidence type="ECO:0000313" key="9">
    <source>
        <dbReference type="EMBL" id="OGC38475.1"/>
    </source>
</evidence>
<comment type="caution">
    <text evidence="9">The sequence shown here is derived from an EMBL/GenBank/DDBJ whole genome shotgun (WGS) entry which is preliminary data.</text>
</comment>
<feature type="transmembrane region" description="Helical" evidence="7">
    <location>
        <begin position="6"/>
        <end position="24"/>
    </location>
</feature>
<dbReference type="Gene3D" id="3.40.50.720">
    <property type="entry name" value="NAD(P)-binding Rossmann-like Domain"/>
    <property type="match status" value="1"/>
</dbReference>
<dbReference type="Proteomes" id="UP000178270">
    <property type="component" value="Unassembled WGS sequence"/>
</dbReference>
<comment type="subcellular location">
    <subcellularLocation>
        <location evidence="1">Membrane</location>
        <topology evidence="1">Multi-pass membrane protein</topology>
    </subcellularLocation>
</comment>
<dbReference type="PROSITE" id="PS51201">
    <property type="entry name" value="RCK_N"/>
    <property type="match status" value="1"/>
</dbReference>
<evidence type="ECO:0000313" key="10">
    <source>
        <dbReference type="Proteomes" id="UP000178270"/>
    </source>
</evidence>
<evidence type="ECO:0000256" key="6">
    <source>
        <dbReference type="ARBA" id="ARBA00023136"/>
    </source>
</evidence>
<feature type="transmembrane region" description="Helical" evidence="7">
    <location>
        <begin position="320"/>
        <end position="341"/>
    </location>
</feature>
<feature type="transmembrane region" description="Helical" evidence="7">
    <location>
        <begin position="29"/>
        <end position="46"/>
    </location>
</feature>
<reference evidence="9 10" key="1">
    <citation type="journal article" date="2016" name="Nat. Commun.">
        <title>Thousands of microbial genomes shed light on interconnected biogeochemical processes in an aquifer system.</title>
        <authorList>
            <person name="Anantharaman K."/>
            <person name="Brown C.T."/>
            <person name="Hug L.A."/>
            <person name="Sharon I."/>
            <person name="Castelle C.J."/>
            <person name="Probst A.J."/>
            <person name="Thomas B.C."/>
            <person name="Singh A."/>
            <person name="Wilkins M.J."/>
            <person name="Karaoz U."/>
            <person name="Brodie E.L."/>
            <person name="Williams K.H."/>
            <person name="Hubbard S.S."/>
            <person name="Banfield J.F."/>
        </authorList>
    </citation>
    <scope>NUCLEOTIDE SEQUENCE [LARGE SCALE GENOMIC DNA]</scope>
</reference>
<sequence>MNAFIELSLILVITTLIAGFLRILKQPAVVGYVVSGLVIGPYLLNLSKSTDMLNIFSEMGIAILLFIVGLHLNPTEIKGYGKNILLVGFGQILVTFTIGFVLSMRLGYPLTQALYLGICLTFSSTIIVLKLLSDKQDLEKLYGKIVIAALILQDIVAAVVIVVLGSVFGDVGSTAAIMVLIIKGLLITLIISVFGFYVLPSLSTFFAKSQEFLFLFSLAWGFGIATLFHFLGFSTEIGALVAGVALSVTPYSQEISSRLRSLRDFFVVMFFIVLGAQIDFNSALKSIIPFIIFILFIIFGKPLIVLCFTKISGYNKKTGFLAGISLSQISEFSMILALLGLKLGHLDKDVVSLITLLGVLSIFISAYAINFAERIYPKIARYLVPFEKKETQTELQSIKNADVILFGADRVGYDFIKVFKDMEEDFLVVDFDPDIVKKISGSGIHCMYGDAEDSEFLEDIAVEKAKMIISTIPDFETNNYLLHIIRKNNEKTIVIVLSYVLEEAMQLYEKGATYVIMPHFISGEFAAHLAKSAGFDIRKMHSNRNKHIDYLKERRYLGHSHPKWHHLLG</sequence>
<feature type="transmembrane region" description="Helical" evidence="7">
    <location>
        <begin position="84"/>
        <end position="108"/>
    </location>
</feature>
<feature type="transmembrane region" description="Helical" evidence="7">
    <location>
        <begin position="290"/>
        <end position="308"/>
    </location>
</feature>
<organism evidence="9 10">
    <name type="scientific">candidate division WWE3 bacterium RBG_13_37_7</name>
    <dbReference type="NCBI Taxonomy" id="1802609"/>
    <lineage>
        <taxon>Bacteria</taxon>
        <taxon>Katanobacteria</taxon>
    </lineage>
</organism>
<accession>A0A1F4U0H6</accession>
<keyword evidence="4 7" id="KW-0812">Transmembrane</keyword>
<dbReference type="PANTHER" id="PTHR42751:SF3">
    <property type="entry name" value="SODIUM_GLUTAMATE SYMPORTER"/>
    <property type="match status" value="1"/>
</dbReference>
<proteinExistence type="inferred from homology"/>
<feature type="domain" description="RCK N-terminal" evidence="8">
    <location>
        <begin position="400"/>
        <end position="517"/>
    </location>
</feature>
<feature type="transmembrane region" description="Helical" evidence="7">
    <location>
        <begin position="114"/>
        <end position="133"/>
    </location>
</feature>
<evidence type="ECO:0000256" key="4">
    <source>
        <dbReference type="ARBA" id="ARBA00022692"/>
    </source>
</evidence>
<dbReference type="EMBL" id="MEUS01000029">
    <property type="protein sequence ID" value="OGC38475.1"/>
    <property type="molecule type" value="Genomic_DNA"/>
</dbReference>
<keyword evidence="3" id="KW-0813">Transport</keyword>
<evidence type="ECO:0000256" key="2">
    <source>
        <dbReference type="ARBA" id="ARBA00005551"/>
    </source>
</evidence>
<comment type="similarity">
    <text evidence="2">Belongs to the monovalent cation:proton antiporter 2 (CPA2) transporter (TC 2.A.37) family.</text>
</comment>
<dbReference type="Gene3D" id="1.20.1530.20">
    <property type="match status" value="1"/>
</dbReference>
<keyword evidence="6 7" id="KW-0472">Membrane</keyword>
<feature type="transmembrane region" description="Helical" evidence="7">
    <location>
        <begin position="353"/>
        <end position="372"/>
    </location>
</feature>
<evidence type="ECO:0000256" key="3">
    <source>
        <dbReference type="ARBA" id="ARBA00022448"/>
    </source>
</evidence>
<dbReference type="InterPro" id="IPR003148">
    <property type="entry name" value="RCK_N"/>
</dbReference>
<evidence type="ECO:0000256" key="5">
    <source>
        <dbReference type="ARBA" id="ARBA00022989"/>
    </source>
</evidence>
<dbReference type="GO" id="GO:1902600">
    <property type="term" value="P:proton transmembrane transport"/>
    <property type="evidence" value="ECO:0007669"/>
    <property type="project" value="InterPro"/>
</dbReference>
<feature type="transmembrane region" description="Helical" evidence="7">
    <location>
        <begin position="52"/>
        <end position="72"/>
    </location>
</feature>
<feature type="transmembrane region" description="Helical" evidence="7">
    <location>
        <begin position="212"/>
        <end position="231"/>
    </location>
</feature>
<protein>
    <recommendedName>
        <fullName evidence="8">RCK N-terminal domain-containing protein</fullName>
    </recommendedName>
</protein>
<feature type="transmembrane region" description="Helical" evidence="7">
    <location>
        <begin position="145"/>
        <end position="169"/>
    </location>
</feature>
<dbReference type="Pfam" id="PF00999">
    <property type="entry name" value="Na_H_Exchanger"/>
    <property type="match status" value="1"/>
</dbReference>
<dbReference type="PANTHER" id="PTHR42751">
    <property type="entry name" value="SODIUM/HYDROGEN EXCHANGER FAMILY/TRKA DOMAIN PROTEIN"/>
    <property type="match status" value="1"/>
</dbReference>
<dbReference type="InterPro" id="IPR038770">
    <property type="entry name" value="Na+/solute_symporter_sf"/>
</dbReference>
<gene>
    <name evidence="9" type="ORF">A3K42_01830</name>
</gene>
<dbReference type="InterPro" id="IPR036291">
    <property type="entry name" value="NAD(P)-bd_dom_sf"/>
</dbReference>
<evidence type="ECO:0000259" key="8">
    <source>
        <dbReference type="PROSITE" id="PS51201"/>
    </source>
</evidence>
<dbReference type="AlphaFoldDB" id="A0A1F4U0H6"/>
<evidence type="ECO:0000256" key="1">
    <source>
        <dbReference type="ARBA" id="ARBA00004141"/>
    </source>
</evidence>
<dbReference type="InterPro" id="IPR006153">
    <property type="entry name" value="Cation/H_exchanger_TM"/>
</dbReference>
<dbReference type="GO" id="GO:0016020">
    <property type="term" value="C:membrane"/>
    <property type="evidence" value="ECO:0007669"/>
    <property type="project" value="UniProtKB-SubCell"/>
</dbReference>
<dbReference type="SUPFAM" id="SSF51735">
    <property type="entry name" value="NAD(P)-binding Rossmann-fold domains"/>
    <property type="match status" value="1"/>
</dbReference>